<dbReference type="Pfam" id="PF00486">
    <property type="entry name" value="Trans_reg_C"/>
    <property type="match status" value="1"/>
</dbReference>
<keyword evidence="7" id="KW-1185">Reference proteome</keyword>
<keyword evidence="4" id="KW-1133">Transmembrane helix</keyword>
<feature type="domain" description="OmpR/PhoB-type" evidence="5">
    <location>
        <begin position="2"/>
        <end position="100"/>
    </location>
</feature>
<sequence>MAEQYWIGGFFIDLSRNQITQNKQSQIIAPKALAVLTYLAENQGKVVSQDTLLTNVWPDTVVSPNTLQRSIAQLRKALGDDSKVQIYIKTHAKQGYSLECDVRWHDKASSSKADPADIDCAGDEAVEASLVNGADYETNTTAKPESSQPGLGLMAIVLGIVFLAVMGASYLIPEQTSKLSFGELRSLTATDNKELAGIYSPDGQYVVFLRYSGEFCQNNIWAKNIDTQEESRLTENLGSYGSHSFSRDGKQLVFIESADCNKPITQKQCYKLMSFDFHKALETPQSPSLLMECKNSKIIKPKWLNNSNVALLQEFSNRWKLASYSIADNKSTVIYERQDGNIIDYDYSVADDLIALTSIHHDGHYYIEVLKPDGQVLSSHRIKYPKEIANFKLIYPNFSPVENQLVFSTGRQLFTLSYDGQVSNISLPLDEPMGSPVFHPGGKRMLVIKGHYDSDIVSVPLSRIKQAQSQNLSVLERSILGEDSAILQPDGELIAYESERSGDEQLWITGGKGSRQLSRFPMDTDINGMEWAADGTSLLVNANYALTRVYLDARQQSFPLAYPVAELFQWDSNNNSALLLVRIKGVLTLAELNLASLELRIINDKKVNWADKSESGDLVYIDDMDRFWQSGPAEDLHIEALDGQGRSERRFLVKDNVIYGVNDDFQLWSYALNGDRFELIGELPDNVDYLTDIDQTQLLMTVRVSAKKEVAELSLSE</sequence>
<keyword evidence="4" id="KW-0472">Membrane</keyword>
<dbReference type="InterPro" id="IPR036388">
    <property type="entry name" value="WH-like_DNA-bd_sf"/>
</dbReference>
<dbReference type="PANTHER" id="PTHR36842">
    <property type="entry name" value="PROTEIN TOLB HOMOLOG"/>
    <property type="match status" value="1"/>
</dbReference>
<evidence type="ECO:0000256" key="1">
    <source>
        <dbReference type="ARBA" id="ARBA00009820"/>
    </source>
</evidence>
<gene>
    <name evidence="6" type="ORF">SG35_000590</name>
</gene>
<dbReference type="InterPro" id="IPR011042">
    <property type="entry name" value="6-blade_b-propeller_TolB-like"/>
</dbReference>
<dbReference type="RefSeq" id="WP_044835256.1">
    <property type="nucleotide sequence ID" value="NZ_CP059735.1"/>
</dbReference>
<dbReference type="Gene3D" id="2.120.10.30">
    <property type="entry name" value="TolB, C-terminal domain"/>
    <property type="match status" value="2"/>
</dbReference>
<dbReference type="PANTHER" id="PTHR36842:SF1">
    <property type="entry name" value="PROTEIN TOLB"/>
    <property type="match status" value="1"/>
</dbReference>
<reference evidence="6 7" key="1">
    <citation type="journal article" date="2015" name="Genome Announc.">
        <title>Draft Genome Sequences of Marine Isolates of Thalassomonas viridans and Thalassomonas actiniarum.</title>
        <authorList>
            <person name="Olonade I."/>
            <person name="van Zyl L.J."/>
            <person name="Trindade M."/>
        </authorList>
    </citation>
    <scope>NUCLEOTIDE SEQUENCE [LARGE SCALE GENOMIC DNA]</scope>
    <source>
        <strain evidence="6 7">A5K-106</strain>
    </source>
</reference>
<evidence type="ECO:0000256" key="4">
    <source>
        <dbReference type="SAM" id="Phobius"/>
    </source>
</evidence>
<dbReference type="PROSITE" id="PS51755">
    <property type="entry name" value="OMPR_PHOB"/>
    <property type="match status" value="1"/>
</dbReference>
<dbReference type="CDD" id="cd00383">
    <property type="entry name" value="trans_reg_C"/>
    <property type="match status" value="1"/>
</dbReference>
<dbReference type="EMBL" id="CP059735">
    <property type="protein sequence ID" value="WDD99221.1"/>
    <property type="molecule type" value="Genomic_DNA"/>
</dbReference>
<dbReference type="GO" id="GO:0006355">
    <property type="term" value="P:regulation of DNA-templated transcription"/>
    <property type="evidence" value="ECO:0007669"/>
    <property type="project" value="InterPro"/>
</dbReference>
<organism evidence="6 7">
    <name type="scientific">Thalassomonas actiniarum</name>
    <dbReference type="NCBI Taxonomy" id="485447"/>
    <lineage>
        <taxon>Bacteria</taxon>
        <taxon>Pseudomonadati</taxon>
        <taxon>Pseudomonadota</taxon>
        <taxon>Gammaproteobacteria</taxon>
        <taxon>Alteromonadales</taxon>
        <taxon>Colwelliaceae</taxon>
        <taxon>Thalassomonas</taxon>
    </lineage>
</organism>
<feature type="transmembrane region" description="Helical" evidence="4">
    <location>
        <begin position="151"/>
        <end position="172"/>
    </location>
</feature>
<dbReference type="InterPro" id="IPR011659">
    <property type="entry name" value="WD40"/>
</dbReference>
<keyword evidence="2 3" id="KW-0238">DNA-binding</keyword>
<comment type="similarity">
    <text evidence="1">Belongs to the TolB family.</text>
</comment>
<dbReference type="AlphaFoldDB" id="A0AAE9YTB0"/>
<dbReference type="SMART" id="SM00862">
    <property type="entry name" value="Trans_reg_C"/>
    <property type="match status" value="1"/>
</dbReference>
<dbReference type="SUPFAM" id="SSF69304">
    <property type="entry name" value="Tricorn protease N-terminal domain"/>
    <property type="match status" value="1"/>
</dbReference>
<proteinExistence type="inferred from homology"/>
<feature type="DNA-binding region" description="OmpR/PhoB-type" evidence="3">
    <location>
        <begin position="2"/>
        <end position="100"/>
    </location>
</feature>
<dbReference type="InterPro" id="IPR016032">
    <property type="entry name" value="Sig_transdc_resp-reg_C-effctor"/>
</dbReference>
<protein>
    <submittedName>
        <fullName evidence="6">Winged helix-turn-helix domain-containing protein</fullName>
    </submittedName>
</protein>
<dbReference type="KEGG" id="tact:SG35_000590"/>
<name>A0AAE9YTB0_9GAMM</name>
<evidence type="ECO:0000259" key="5">
    <source>
        <dbReference type="PROSITE" id="PS51755"/>
    </source>
</evidence>
<evidence type="ECO:0000313" key="7">
    <source>
        <dbReference type="Proteomes" id="UP000032568"/>
    </source>
</evidence>
<dbReference type="InterPro" id="IPR001867">
    <property type="entry name" value="OmpR/PhoB-type_DNA-bd"/>
</dbReference>
<dbReference type="Proteomes" id="UP000032568">
    <property type="component" value="Chromosome"/>
</dbReference>
<dbReference type="GO" id="GO:0000160">
    <property type="term" value="P:phosphorelay signal transduction system"/>
    <property type="evidence" value="ECO:0007669"/>
    <property type="project" value="InterPro"/>
</dbReference>
<dbReference type="Gene3D" id="1.10.10.10">
    <property type="entry name" value="Winged helix-like DNA-binding domain superfamily/Winged helix DNA-binding domain"/>
    <property type="match status" value="1"/>
</dbReference>
<evidence type="ECO:0000256" key="3">
    <source>
        <dbReference type="PROSITE-ProRule" id="PRU01091"/>
    </source>
</evidence>
<dbReference type="GO" id="GO:0003677">
    <property type="term" value="F:DNA binding"/>
    <property type="evidence" value="ECO:0007669"/>
    <property type="project" value="UniProtKB-UniRule"/>
</dbReference>
<dbReference type="SUPFAM" id="SSF46894">
    <property type="entry name" value="C-terminal effector domain of the bipartite response regulators"/>
    <property type="match status" value="1"/>
</dbReference>
<keyword evidence="4" id="KW-0812">Transmembrane</keyword>
<evidence type="ECO:0000313" key="6">
    <source>
        <dbReference type="EMBL" id="WDD99221.1"/>
    </source>
</evidence>
<accession>A0AAE9YTB0</accession>
<evidence type="ECO:0000256" key="2">
    <source>
        <dbReference type="ARBA" id="ARBA00023125"/>
    </source>
</evidence>
<dbReference type="Pfam" id="PF07676">
    <property type="entry name" value="PD40"/>
    <property type="match status" value="1"/>
</dbReference>
<reference evidence="6 7" key="2">
    <citation type="journal article" date="2022" name="Mar. Drugs">
        <title>Bioassay-Guided Fractionation Leads to the Detection of Cholic Acid Generated by the Rare Thalassomonas sp.</title>
        <authorList>
            <person name="Pheiffer F."/>
            <person name="Schneider Y.K."/>
            <person name="Hansen E.H."/>
            <person name="Andersen J.H."/>
            <person name="Isaksson J."/>
            <person name="Busche T."/>
            <person name="R C."/>
            <person name="Kalinowski J."/>
            <person name="Zyl L.V."/>
            <person name="Trindade M."/>
        </authorList>
    </citation>
    <scope>NUCLEOTIDE SEQUENCE [LARGE SCALE GENOMIC DNA]</scope>
    <source>
        <strain evidence="6 7">A5K-106</strain>
    </source>
</reference>